<evidence type="ECO:0000313" key="7">
    <source>
        <dbReference type="Proteomes" id="UP000070133"/>
    </source>
</evidence>
<evidence type="ECO:0000256" key="4">
    <source>
        <dbReference type="SAM" id="MobiDB-lite"/>
    </source>
</evidence>
<feature type="compositionally biased region" description="Basic and acidic residues" evidence="4">
    <location>
        <begin position="149"/>
        <end position="186"/>
    </location>
</feature>
<dbReference type="InterPro" id="IPR003653">
    <property type="entry name" value="Peptidase_C48_C"/>
</dbReference>
<comment type="similarity">
    <text evidence="1">Belongs to the peptidase C48 family.</text>
</comment>
<dbReference type="InterPro" id="IPR038765">
    <property type="entry name" value="Papain-like_cys_pep_sf"/>
</dbReference>
<evidence type="ECO:0000256" key="1">
    <source>
        <dbReference type="ARBA" id="ARBA00005234"/>
    </source>
</evidence>
<dbReference type="GO" id="GO:0008234">
    <property type="term" value="F:cysteine-type peptidase activity"/>
    <property type="evidence" value="ECO:0007669"/>
    <property type="project" value="InterPro"/>
</dbReference>
<feature type="compositionally biased region" description="Acidic residues" evidence="4">
    <location>
        <begin position="223"/>
        <end position="240"/>
    </location>
</feature>
<feature type="compositionally biased region" description="Polar residues" evidence="4">
    <location>
        <begin position="360"/>
        <end position="372"/>
    </location>
</feature>
<proteinExistence type="inferred from homology"/>
<evidence type="ECO:0000256" key="3">
    <source>
        <dbReference type="ARBA" id="ARBA00022801"/>
    </source>
</evidence>
<protein>
    <recommendedName>
        <fullName evidence="5">Ubiquitin-like protease family profile domain-containing protein</fullName>
    </recommendedName>
</protein>
<comment type="caution">
    <text evidence="6">The sequence shown here is derived from an EMBL/GenBank/DDBJ whole genome shotgun (WGS) entry which is preliminary data.</text>
</comment>
<feature type="domain" description="Ubiquitin-like protease family profile" evidence="5">
    <location>
        <begin position="439"/>
        <end position="517"/>
    </location>
</feature>
<feature type="region of interest" description="Disordered" evidence="4">
    <location>
        <begin position="349"/>
        <end position="375"/>
    </location>
</feature>
<dbReference type="Gene3D" id="3.40.395.10">
    <property type="entry name" value="Adenoviral Proteinase, Chain A"/>
    <property type="match status" value="1"/>
</dbReference>
<organism evidence="6 7">
    <name type="scientific">Pseudocercospora eumusae</name>
    <dbReference type="NCBI Taxonomy" id="321146"/>
    <lineage>
        <taxon>Eukaryota</taxon>
        <taxon>Fungi</taxon>
        <taxon>Dikarya</taxon>
        <taxon>Ascomycota</taxon>
        <taxon>Pezizomycotina</taxon>
        <taxon>Dothideomycetes</taxon>
        <taxon>Dothideomycetidae</taxon>
        <taxon>Mycosphaerellales</taxon>
        <taxon>Mycosphaerellaceae</taxon>
        <taxon>Pseudocercospora</taxon>
    </lineage>
</organism>
<gene>
    <name evidence="6" type="ORF">AC578_7758</name>
</gene>
<dbReference type="EMBL" id="LFZN01000186">
    <property type="protein sequence ID" value="KXS96096.1"/>
    <property type="molecule type" value="Genomic_DNA"/>
</dbReference>
<dbReference type="STRING" id="321146.A0A139H0V7"/>
<dbReference type="AlphaFoldDB" id="A0A139H0V7"/>
<keyword evidence="2" id="KW-0645">Protease</keyword>
<name>A0A139H0V7_9PEZI</name>
<keyword evidence="7" id="KW-1185">Reference proteome</keyword>
<feature type="region of interest" description="Disordered" evidence="4">
    <location>
        <begin position="134"/>
        <end position="240"/>
    </location>
</feature>
<evidence type="ECO:0000313" key="6">
    <source>
        <dbReference type="EMBL" id="KXS96096.1"/>
    </source>
</evidence>
<dbReference type="GO" id="GO:0019783">
    <property type="term" value="F:ubiquitin-like protein peptidase activity"/>
    <property type="evidence" value="ECO:0007669"/>
    <property type="project" value="UniProtKB-ARBA"/>
</dbReference>
<dbReference type="Pfam" id="PF02902">
    <property type="entry name" value="Peptidase_C48"/>
    <property type="match status" value="1"/>
</dbReference>
<dbReference type="Proteomes" id="UP000070133">
    <property type="component" value="Unassembled WGS sequence"/>
</dbReference>
<accession>A0A139H0V7</accession>
<dbReference type="OrthoDB" id="5429358at2759"/>
<evidence type="ECO:0000259" key="5">
    <source>
        <dbReference type="Pfam" id="PF02902"/>
    </source>
</evidence>
<keyword evidence="3" id="KW-0378">Hydrolase</keyword>
<reference evidence="6 7" key="1">
    <citation type="submission" date="2015-07" db="EMBL/GenBank/DDBJ databases">
        <title>Comparative genomics of the Sigatoka disease complex on banana suggests a link between parallel evolutionary changes in Pseudocercospora fijiensis and Pseudocercospora eumusae and increased virulence on the banana host.</title>
        <authorList>
            <person name="Chang T.-C."/>
            <person name="Salvucci A."/>
            <person name="Crous P.W."/>
            <person name="Stergiopoulos I."/>
        </authorList>
    </citation>
    <scope>NUCLEOTIDE SEQUENCE [LARGE SCALE GENOMIC DNA]</scope>
    <source>
        <strain evidence="6 7">CBS 114824</strain>
    </source>
</reference>
<dbReference type="GO" id="GO:0006508">
    <property type="term" value="P:proteolysis"/>
    <property type="evidence" value="ECO:0007669"/>
    <property type="project" value="UniProtKB-KW"/>
</dbReference>
<evidence type="ECO:0000256" key="2">
    <source>
        <dbReference type="ARBA" id="ARBA00022670"/>
    </source>
</evidence>
<feature type="compositionally biased region" description="Low complexity" evidence="4">
    <location>
        <begin position="208"/>
        <end position="219"/>
    </location>
</feature>
<dbReference type="SUPFAM" id="SSF54001">
    <property type="entry name" value="Cysteine proteinases"/>
    <property type="match status" value="1"/>
</dbReference>
<sequence length="674" mass="75016">MDAQDPVSPRAQLLSLTRQSGVKRVKAAYIEYYKDYIQKHGSRPIAGARKALSEWDVDFVWHLIKGAIKDKKIRSLAQSMLNKADLHPLDVACTLGFEFLNRRRFIAELRTEALSACWDMDDLLLQIRQERESGDEHRLVKRATTSLREQGKMKRPKMEGESASHSEHELTPERGRALHTPLHDEPTPSYLHSATPRDPSPSEDTVSSRHSSISFTSIRPQENESEASDVHDDDDDLVPELDSFDESFERDESALEDTFEQKVGPTVLPLPNPLISTPKDQTFTTSLPNIKATRAAAKNADIAQVTAPEPLVGAAEVGTTLQTPEQTLPISKPPEPCKAGDAVDEPIIIDDHTTEPGPVRSSNSNPKTSGSMDHTPRRAFESLQLRNWVTGTAVTELVRLFAPAGTHIVDTGLVRVRTADEQKTFKFFHKGRPDEFLNILAPICHDQLHWTVALIRPRDHIALIYDPLQNHQYMERSKLAIQQFCDAFPSTSAAQSCTILFSADGTKQMDGSSCGVLIIFDAILRMANLPAVPQLDIPLLRYLFSVALAALHREELAVPPPPRMEAPCIETSQDLGDPSDPDSLDSVYRRAYRLASRKKATQTFLEHLSVQKSTCASLVSATAFISPHVDDTNRNYALSRTTLEVQTILAKIFTLEVQARVEIGKLDDELRAIS</sequence>